<keyword evidence="7 10" id="KW-0472">Membrane</keyword>
<organism evidence="13 14">
    <name type="scientific">Candidatus Nealsonbacteria bacterium CG11_big_fil_rev_8_21_14_0_20_35_11</name>
    <dbReference type="NCBI Taxonomy" id="1974713"/>
    <lineage>
        <taxon>Bacteria</taxon>
        <taxon>Candidatus Nealsoniibacteriota</taxon>
    </lineage>
</organism>
<comment type="pathway">
    <text evidence="10">Cell wall biogenesis; peptidoglycan biosynthesis.</text>
</comment>
<dbReference type="PANTHER" id="PTHR21015:SF27">
    <property type="entry name" value="UDP-N-ACETYLGLUCOSAMINE--N-ACETYLMURAMYL-(PENTAPEPTIDE) PYROPHOSPHORYL-UNDECAPRENOL N-ACETYLGLUCOSAMINE TRANSFERASE"/>
    <property type="match status" value="1"/>
</dbReference>
<feature type="binding site" evidence="10">
    <location>
        <position position="173"/>
    </location>
    <ligand>
        <name>UDP-N-acetyl-alpha-D-glucosamine</name>
        <dbReference type="ChEBI" id="CHEBI:57705"/>
    </ligand>
</feature>
<comment type="caution">
    <text evidence="13">The sequence shown here is derived from an EMBL/GenBank/DDBJ whole genome shotgun (WGS) entry which is preliminary data.</text>
</comment>
<keyword evidence="1 10" id="KW-1003">Cell membrane</keyword>
<dbReference type="GO" id="GO:0050511">
    <property type="term" value="F:undecaprenyldiphospho-muramoylpentapeptide beta-N-acetylglucosaminyltransferase activity"/>
    <property type="evidence" value="ECO:0007669"/>
    <property type="project" value="UniProtKB-UniRule"/>
</dbReference>
<dbReference type="PANTHER" id="PTHR21015">
    <property type="entry name" value="UDP-N-ACETYLGLUCOSAMINE--N-ACETYLMURAMYL-(PENTAPEPTIDE) PYROPHOSPHORYL-UNDECAPRENOL N-ACETYLGLUCOSAMINE TRANSFERASE 1"/>
    <property type="match status" value="1"/>
</dbReference>
<dbReference type="GO" id="GO:0008360">
    <property type="term" value="P:regulation of cell shape"/>
    <property type="evidence" value="ECO:0007669"/>
    <property type="project" value="UniProtKB-KW"/>
</dbReference>
<keyword evidence="2 10" id="KW-0132">Cell division</keyword>
<comment type="catalytic activity">
    <reaction evidence="10">
        <text>di-trans,octa-cis-undecaprenyl diphospho-N-acetyl-alpha-D-muramoyl-L-alanyl-D-glutamyl-meso-2,6-diaminopimeloyl-D-alanyl-D-alanine + UDP-N-acetyl-alpha-D-glucosamine = di-trans,octa-cis-undecaprenyl diphospho-[N-acetyl-alpha-D-glucosaminyl-(1-&gt;4)]-N-acetyl-alpha-D-muramoyl-L-alanyl-D-glutamyl-meso-2,6-diaminopimeloyl-D-alanyl-D-alanine + UDP + H(+)</text>
        <dbReference type="Rhea" id="RHEA:31227"/>
        <dbReference type="ChEBI" id="CHEBI:15378"/>
        <dbReference type="ChEBI" id="CHEBI:57705"/>
        <dbReference type="ChEBI" id="CHEBI:58223"/>
        <dbReference type="ChEBI" id="CHEBI:61387"/>
        <dbReference type="ChEBI" id="CHEBI:61388"/>
        <dbReference type="EC" id="2.4.1.227"/>
    </reaction>
</comment>
<dbReference type="UniPathway" id="UPA00219"/>
<evidence type="ECO:0000256" key="3">
    <source>
        <dbReference type="ARBA" id="ARBA00022676"/>
    </source>
</evidence>
<dbReference type="InterPro" id="IPR006009">
    <property type="entry name" value="GlcNAc_MurG"/>
</dbReference>
<dbReference type="EMBL" id="PCWK01000020">
    <property type="protein sequence ID" value="PIR02639.1"/>
    <property type="molecule type" value="Genomic_DNA"/>
</dbReference>
<evidence type="ECO:0000256" key="6">
    <source>
        <dbReference type="ARBA" id="ARBA00022984"/>
    </source>
</evidence>
<feature type="domain" description="Glycosyltransferase family 28 N-terminal" evidence="11">
    <location>
        <begin position="3"/>
        <end position="149"/>
    </location>
</feature>
<keyword evidence="3 10" id="KW-0328">Glycosyltransferase</keyword>
<dbReference type="AlphaFoldDB" id="A0A2H0N161"/>
<dbReference type="CDD" id="cd03785">
    <property type="entry name" value="GT28_MurG"/>
    <property type="match status" value="1"/>
</dbReference>
<dbReference type="SUPFAM" id="SSF53756">
    <property type="entry name" value="UDP-Glycosyltransferase/glycogen phosphorylase"/>
    <property type="match status" value="1"/>
</dbReference>
<keyword evidence="4 10" id="KW-0808">Transferase</keyword>
<evidence type="ECO:0000256" key="9">
    <source>
        <dbReference type="ARBA" id="ARBA00023316"/>
    </source>
</evidence>
<evidence type="ECO:0000256" key="4">
    <source>
        <dbReference type="ARBA" id="ARBA00022679"/>
    </source>
</evidence>
<dbReference type="Pfam" id="PF04101">
    <property type="entry name" value="Glyco_tran_28_C"/>
    <property type="match status" value="1"/>
</dbReference>
<feature type="domain" description="Glycosyl transferase family 28 C-terminal" evidence="12">
    <location>
        <begin position="196"/>
        <end position="362"/>
    </location>
</feature>
<dbReference type="HAMAP" id="MF_00033">
    <property type="entry name" value="MurG"/>
    <property type="match status" value="1"/>
</dbReference>
<accession>A0A2H0N161</accession>
<feature type="binding site" evidence="10">
    <location>
        <begin position="10"/>
        <end position="12"/>
    </location>
    <ligand>
        <name>UDP-N-acetyl-alpha-D-glucosamine</name>
        <dbReference type="ChEBI" id="CHEBI:57705"/>
    </ligand>
</feature>
<name>A0A2H0N161_9BACT</name>
<dbReference type="InterPro" id="IPR004276">
    <property type="entry name" value="GlycoTrans_28_N"/>
</dbReference>
<evidence type="ECO:0000313" key="13">
    <source>
        <dbReference type="EMBL" id="PIR02639.1"/>
    </source>
</evidence>
<dbReference type="GO" id="GO:0005975">
    <property type="term" value="P:carbohydrate metabolic process"/>
    <property type="evidence" value="ECO:0007669"/>
    <property type="project" value="InterPro"/>
</dbReference>
<dbReference type="GO" id="GO:0051301">
    <property type="term" value="P:cell division"/>
    <property type="evidence" value="ECO:0007669"/>
    <property type="project" value="UniProtKB-KW"/>
</dbReference>
<evidence type="ECO:0000256" key="7">
    <source>
        <dbReference type="ARBA" id="ARBA00023136"/>
    </source>
</evidence>
<keyword evidence="5 10" id="KW-0133">Cell shape</keyword>
<evidence type="ECO:0000259" key="11">
    <source>
        <dbReference type="Pfam" id="PF03033"/>
    </source>
</evidence>
<evidence type="ECO:0000256" key="10">
    <source>
        <dbReference type="HAMAP-Rule" id="MF_00033"/>
    </source>
</evidence>
<feature type="binding site" evidence="10">
    <location>
        <position position="307"/>
    </location>
    <ligand>
        <name>UDP-N-acetyl-alpha-D-glucosamine</name>
        <dbReference type="ChEBI" id="CHEBI:57705"/>
    </ligand>
</feature>
<comment type="caution">
    <text evidence="10">Lacks conserved residue(s) required for the propagation of feature annotation.</text>
</comment>
<feature type="binding site" evidence="10">
    <location>
        <position position="203"/>
    </location>
    <ligand>
        <name>UDP-N-acetyl-alpha-D-glucosamine</name>
        <dbReference type="ChEBI" id="CHEBI:57705"/>
    </ligand>
</feature>
<evidence type="ECO:0000256" key="8">
    <source>
        <dbReference type="ARBA" id="ARBA00023306"/>
    </source>
</evidence>
<comment type="function">
    <text evidence="10">Cell wall formation. Catalyzes the transfer of a GlcNAc subunit on undecaprenyl-pyrophosphoryl-MurNAc-pentapeptide (lipid intermediate I) to form undecaprenyl-pyrophosphoryl-MurNAc-(pentapeptide)GlcNAc (lipid intermediate II).</text>
</comment>
<dbReference type="Proteomes" id="UP000231139">
    <property type="component" value="Unassembled WGS sequence"/>
</dbReference>
<dbReference type="Gene3D" id="3.40.50.2000">
    <property type="entry name" value="Glycogen Phosphorylase B"/>
    <property type="match status" value="2"/>
</dbReference>
<sequence>MKILFTGGGTGGHIFPIIAVARELKKVSLEEKLILCYMGPEDDFASIFLPQEEIKTKFILSGKIRRYWNFITFFQNIFDILIKIPLGIIQSFLILFFWAPDIIFSKGGYGSLPVVLSGWILRIPILLHESDAAPGLANRILSKFAHKIFVSFPLRETEYFPLKKMLSVGNPIREELLRGNREEAKNIFKLNYKKPVILIFGGSQGSERINEMLLEILPQALKDFEIIHQAGEKNYYQVKRETEAILSKEFQKNYHLYSFLRETELKHAMAAVDCIIARAGSGTIFEIAALGKPSILIPLPEAAQNHQVKNAYAFAKSEACMVLEETNLTPHFFLEKLKNLFSLKANEKMARRAKEFSKPEAVRTIAQYILEYLK</sequence>
<evidence type="ECO:0000313" key="14">
    <source>
        <dbReference type="Proteomes" id="UP000231139"/>
    </source>
</evidence>
<dbReference type="GO" id="GO:0005886">
    <property type="term" value="C:plasma membrane"/>
    <property type="evidence" value="ECO:0007669"/>
    <property type="project" value="UniProtKB-SubCell"/>
</dbReference>
<dbReference type="GO" id="GO:0071555">
    <property type="term" value="P:cell wall organization"/>
    <property type="evidence" value="ECO:0007669"/>
    <property type="project" value="UniProtKB-KW"/>
</dbReference>
<evidence type="ECO:0000256" key="2">
    <source>
        <dbReference type="ARBA" id="ARBA00022618"/>
    </source>
</evidence>
<dbReference type="EC" id="2.4.1.227" evidence="10"/>
<keyword evidence="6 10" id="KW-0573">Peptidoglycan synthesis</keyword>
<evidence type="ECO:0000256" key="1">
    <source>
        <dbReference type="ARBA" id="ARBA00022475"/>
    </source>
</evidence>
<dbReference type="GO" id="GO:0051991">
    <property type="term" value="F:UDP-N-acetyl-D-glucosamine:N-acetylmuramoyl-L-alanyl-D-glutamyl-meso-2,6-diaminopimelyl-D-alanyl-D-alanine-diphosphoundecaprenol 4-beta-N-acetylglucosaminlytransferase activity"/>
    <property type="evidence" value="ECO:0007669"/>
    <property type="project" value="RHEA"/>
</dbReference>
<comment type="similarity">
    <text evidence="10">Belongs to the glycosyltransferase 28 family. MurG subfamily.</text>
</comment>
<dbReference type="InterPro" id="IPR007235">
    <property type="entry name" value="Glyco_trans_28_C"/>
</dbReference>
<keyword evidence="9 10" id="KW-0961">Cell wall biogenesis/degradation</keyword>
<gene>
    <name evidence="10 13" type="primary">murG</name>
    <name evidence="13" type="ORF">COV62_00940</name>
</gene>
<proteinExistence type="inferred from homology"/>
<evidence type="ECO:0000256" key="5">
    <source>
        <dbReference type="ARBA" id="ARBA00022960"/>
    </source>
</evidence>
<dbReference type="GO" id="GO:0009252">
    <property type="term" value="P:peptidoglycan biosynthetic process"/>
    <property type="evidence" value="ECO:0007669"/>
    <property type="project" value="UniProtKB-UniRule"/>
</dbReference>
<dbReference type="NCBIfam" id="TIGR01133">
    <property type="entry name" value="murG"/>
    <property type="match status" value="1"/>
</dbReference>
<comment type="subcellular location">
    <subcellularLocation>
        <location evidence="10">Cell membrane</location>
        <topology evidence="10">Peripheral membrane protein</topology>
        <orientation evidence="10">Cytoplasmic side</orientation>
    </subcellularLocation>
</comment>
<dbReference type="Pfam" id="PF03033">
    <property type="entry name" value="Glyco_transf_28"/>
    <property type="match status" value="1"/>
</dbReference>
<reference evidence="13 14" key="1">
    <citation type="submission" date="2017-09" db="EMBL/GenBank/DDBJ databases">
        <title>Depth-based differentiation of microbial function through sediment-hosted aquifers and enrichment of novel symbionts in the deep terrestrial subsurface.</title>
        <authorList>
            <person name="Probst A.J."/>
            <person name="Ladd B."/>
            <person name="Jarett J.K."/>
            <person name="Geller-Mcgrath D.E."/>
            <person name="Sieber C.M."/>
            <person name="Emerson J.B."/>
            <person name="Anantharaman K."/>
            <person name="Thomas B.C."/>
            <person name="Malmstrom R."/>
            <person name="Stieglmeier M."/>
            <person name="Klingl A."/>
            <person name="Woyke T."/>
            <person name="Ryan C.M."/>
            <person name="Banfield J.F."/>
        </authorList>
    </citation>
    <scope>NUCLEOTIDE SEQUENCE [LARGE SCALE GENOMIC DNA]</scope>
    <source>
        <strain evidence="13">CG11_big_fil_rev_8_21_14_0_20_35_11</strain>
    </source>
</reference>
<evidence type="ECO:0000259" key="12">
    <source>
        <dbReference type="Pfam" id="PF04101"/>
    </source>
</evidence>
<protein>
    <recommendedName>
        <fullName evidence="10">UDP-N-acetylglucosamine--N-acetylmuramyl-(pentapeptide) pyrophosphoryl-undecaprenol N-acetylglucosamine transferase</fullName>
        <ecNumber evidence="10">2.4.1.227</ecNumber>
    </recommendedName>
    <alternativeName>
        <fullName evidence="10">Undecaprenyl-PP-MurNAc-pentapeptide-UDPGlcNAc GlcNAc transferase</fullName>
    </alternativeName>
</protein>
<keyword evidence="8 10" id="KW-0131">Cell cycle</keyword>